<comment type="caution">
    <text evidence="3">The sequence shown here is derived from an EMBL/GenBank/DDBJ whole genome shotgun (WGS) entry which is preliminary data.</text>
</comment>
<dbReference type="RefSeq" id="WP_272461686.1">
    <property type="nucleotide sequence ID" value="NZ_JAPFQL010000025.1"/>
</dbReference>
<name>A0ABT5GG59_9MICO</name>
<dbReference type="InterPro" id="IPR011251">
    <property type="entry name" value="Luciferase-like_dom"/>
</dbReference>
<evidence type="ECO:0000259" key="2">
    <source>
        <dbReference type="Pfam" id="PF00296"/>
    </source>
</evidence>
<dbReference type="Gene3D" id="3.20.20.30">
    <property type="entry name" value="Luciferase-like domain"/>
    <property type="match status" value="1"/>
</dbReference>
<keyword evidence="1" id="KW-0560">Oxidoreductase</keyword>
<organism evidence="3 4">
    <name type="scientific">Intrasporangium calvum</name>
    <dbReference type="NCBI Taxonomy" id="53358"/>
    <lineage>
        <taxon>Bacteria</taxon>
        <taxon>Bacillati</taxon>
        <taxon>Actinomycetota</taxon>
        <taxon>Actinomycetes</taxon>
        <taxon>Micrococcales</taxon>
        <taxon>Intrasporangiaceae</taxon>
        <taxon>Intrasporangium</taxon>
    </lineage>
</organism>
<feature type="domain" description="Luciferase-like" evidence="2">
    <location>
        <begin position="24"/>
        <end position="339"/>
    </location>
</feature>
<protein>
    <submittedName>
        <fullName evidence="3">LLM class flavin-dependent oxidoreductase</fullName>
    </submittedName>
</protein>
<keyword evidence="4" id="KW-1185">Reference proteome</keyword>
<sequence length="372" mass="40310">MSHPRVRVGLVSPAGPPAPLVALQVRLARLARLDSLMVPDHLQSPFPEALWPEMTWLRGSSAHSMFDYAATLGWVAARAGRMRVGVSVTDPIRRHPVVVAQTMLTLSHLTRGAPILGIGSGERENLEPYGLPTDHGFGRLQEAVHILRDALAGRLGDFEGEYYQLRGAVMGLQAPLGRTPEIWIGAHGPRMLELTGRFGDGWLPTVVSSPEDYGQMWQAVRAAAVRAGRSPEAITAGLACYLLLARDEREVRTLLRSQMVRYLALMAPAGAWAKVGADHPLGPRFGGFVDMLPERLDPGVTREAMRSVPEEVAAVGVMVGTPDDVVTRVRALAEAGLNHFSPVLLSGLVSRGNALHDMHAYPAIARRLRSGR</sequence>
<gene>
    <name evidence="3" type="ORF">OO014_07560</name>
</gene>
<evidence type="ECO:0000313" key="4">
    <source>
        <dbReference type="Proteomes" id="UP001150259"/>
    </source>
</evidence>
<accession>A0ABT5GG59</accession>
<dbReference type="InterPro" id="IPR050564">
    <property type="entry name" value="F420-G6PD/mer"/>
</dbReference>
<evidence type="ECO:0000256" key="1">
    <source>
        <dbReference type="ARBA" id="ARBA00023002"/>
    </source>
</evidence>
<dbReference type="EMBL" id="JAPFQL010000025">
    <property type="protein sequence ID" value="MDC5697112.1"/>
    <property type="molecule type" value="Genomic_DNA"/>
</dbReference>
<dbReference type="Pfam" id="PF00296">
    <property type="entry name" value="Bac_luciferase"/>
    <property type="match status" value="1"/>
</dbReference>
<dbReference type="SUPFAM" id="SSF51679">
    <property type="entry name" value="Bacterial luciferase-like"/>
    <property type="match status" value="1"/>
</dbReference>
<dbReference type="InterPro" id="IPR036661">
    <property type="entry name" value="Luciferase-like_sf"/>
</dbReference>
<evidence type="ECO:0000313" key="3">
    <source>
        <dbReference type="EMBL" id="MDC5697112.1"/>
    </source>
</evidence>
<dbReference type="PANTHER" id="PTHR43244:SF1">
    <property type="entry name" value="5,10-METHYLENETETRAHYDROMETHANOPTERIN REDUCTASE"/>
    <property type="match status" value="1"/>
</dbReference>
<dbReference type="PANTHER" id="PTHR43244">
    <property type="match status" value="1"/>
</dbReference>
<proteinExistence type="predicted"/>
<dbReference type="CDD" id="cd01097">
    <property type="entry name" value="Tetrahydromethanopterin_reductase"/>
    <property type="match status" value="1"/>
</dbReference>
<reference evidence="3 4" key="1">
    <citation type="submission" date="2022-11" db="EMBL/GenBank/DDBJ databases">
        <title>Anaerobic phenanthrene biodegradation by a DNRA strain PheN6.</title>
        <authorList>
            <person name="Zhang Z."/>
        </authorList>
    </citation>
    <scope>NUCLEOTIDE SEQUENCE [LARGE SCALE GENOMIC DNA]</scope>
    <source>
        <strain evidence="3 4">PheN6</strain>
    </source>
</reference>
<dbReference type="Proteomes" id="UP001150259">
    <property type="component" value="Unassembled WGS sequence"/>
</dbReference>